<protein>
    <submittedName>
        <fullName evidence="9">Uncharacterized protein</fullName>
    </submittedName>
</protein>
<dbReference type="Proteomes" id="UP001148838">
    <property type="component" value="Unassembled WGS sequence"/>
</dbReference>
<comment type="caution">
    <text evidence="9">The sequence shown here is derived from an EMBL/GenBank/DDBJ whole genome shotgun (WGS) entry which is preliminary data.</text>
</comment>
<dbReference type="PANTHER" id="PTHR21137">
    <property type="entry name" value="ODORANT RECEPTOR"/>
    <property type="match status" value="1"/>
</dbReference>
<name>A0ABQ8ST52_PERAM</name>
<keyword evidence="3" id="KW-0812">Transmembrane</keyword>
<evidence type="ECO:0000313" key="9">
    <source>
        <dbReference type="EMBL" id="KAJ4437168.1"/>
    </source>
</evidence>
<evidence type="ECO:0000256" key="2">
    <source>
        <dbReference type="ARBA" id="ARBA00022606"/>
    </source>
</evidence>
<evidence type="ECO:0000256" key="6">
    <source>
        <dbReference type="ARBA" id="ARBA00023136"/>
    </source>
</evidence>
<keyword evidence="8" id="KW-0807">Transducer</keyword>
<keyword evidence="7" id="KW-0675">Receptor</keyword>
<evidence type="ECO:0000256" key="1">
    <source>
        <dbReference type="ARBA" id="ARBA00004141"/>
    </source>
</evidence>
<keyword evidence="5" id="KW-1133">Transmembrane helix</keyword>
<comment type="subcellular location">
    <subcellularLocation>
        <location evidence="1">Membrane</location>
        <topology evidence="1">Multi-pass membrane protein</topology>
    </subcellularLocation>
</comment>
<dbReference type="Pfam" id="PF02949">
    <property type="entry name" value="7tm_6"/>
    <property type="match status" value="1"/>
</dbReference>
<sequence>MPQKRAKTAQLLQRGEQKQYESVKDAAWSSDWVGAPVSYQRCILFIIAKASQEFQLTAWKFVPLSNTTMMSILNESLSIFMFLLTVKDQKKEIDNE</sequence>
<evidence type="ECO:0000256" key="4">
    <source>
        <dbReference type="ARBA" id="ARBA00022725"/>
    </source>
</evidence>
<gene>
    <name evidence="9" type="ORF">ANN_17303</name>
</gene>
<keyword evidence="4" id="KW-0552">Olfaction</keyword>
<reference evidence="9 10" key="1">
    <citation type="journal article" date="2022" name="Allergy">
        <title>Genome assembly and annotation of Periplaneta americana reveal a comprehensive cockroach allergen profile.</title>
        <authorList>
            <person name="Wang L."/>
            <person name="Xiong Q."/>
            <person name="Saelim N."/>
            <person name="Wang L."/>
            <person name="Nong W."/>
            <person name="Wan A.T."/>
            <person name="Shi M."/>
            <person name="Liu X."/>
            <person name="Cao Q."/>
            <person name="Hui J.H.L."/>
            <person name="Sookrung N."/>
            <person name="Leung T.F."/>
            <person name="Tungtrongchitr A."/>
            <person name="Tsui S.K.W."/>
        </authorList>
    </citation>
    <scope>NUCLEOTIDE SEQUENCE [LARGE SCALE GENOMIC DNA]</scope>
    <source>
        <strain evidence="9">PWHHKU_190912</strain>
    </source>
</reference>
<proteinExistence type="predicted"/>
<evidence type="ECO:0000256" key="3">
    <source>
        <dbReference type="ARBA" id="ARBA00022692"/>
    </source>
</evidence>
<evidence type="ECO:0000313" key="10">
    <source>
        <dbReference type="Proteomes" id="UP001148838"/>
    </source>
</evidence>
<keyword evidence="10" id="KW-1185">Reference proteome</keyword>
<evidence type="ECO:0000256" key="8">
    <source>
        <dbReference type="ARBA" id="ARBA00023224"/>
    </source>
</evidence>
<keyword evidence="6" id="KW-0472">Membrane</keyword>
<dbReference type="InterPro" id="IPR004117">
    <property type="entry name" value="7tm6_olfct_rcpt"/>
</dbReference>
<dbReference type="PANTHER" id="PTHR21137:SF44">
    <property type="entry name" value="ODORANT RECEPTOR 13A-RELATED"/>
    <property type="match status" value="1"/>
</dbReference>
<accession>A0ABQ8ST52</accession>
<evidence type="ECO:0000256" key="7">
    <source>
        <dbReference type="ARBA" id="ARBA00023170"/>
    </source>
</evidence>
<evidence type="ECO:0000256" key="5">
    <source>
        <dbReference type="ARBA" id="ARBA00022989"/>
    </source>
</evidence>
<keyword evidence="2" id="KW-0716">Sensory transduction</keyword>
<organism evidence="9 10">
    <name type="scientific">Periplaneta americana</name>
    <name type="common">American cockroach</name>
    <name type="synonym">Blatta americana</name>
    <dbReference type="NCBI Taxonomy" id="6978"/>
    <lineage>
        <taxon>Eukaryota</taxon>
        <taxon>Metazoa</taxon>
        <taxon>Ecdysozoa</taxon>
        <taxon>Arthropoda</taxon>
        <taxon>Hexapoda</taxon>
        <taxon>Insecta</taxon>
        <taxon>Pterygota</taxon>
        <taxon>Neoptera</taxon>
        <taxon>Polyneoptera</taxon>
        <taxon>Dictyoptera</taxon>
        <taxon>Blattodea</taxon>
        <taxon>Blattoidea</taxon>
        <taxon>Blattidae</taxon>
        <taxon>Blattinae</taxon>
        <taxon>Periplaneta</taxon>
    </lineage>
</organism>
<dbReference type="EMBL" id="JAJSOF020000021">
    <property type="protein sequence ID" value="KAJ4437168.1"/>
    <property type="molecule type" value="Genomic_DNA"/>
</dbReference>